<dbReference type="EMBL" id="CCNE01000006">
    <property type="protein sequence ID" value="CDX52144.1"/>
    <property type="molecule type" value="Genomic_DNA"/>
</dbReference>
<organism evidence="1 2">
    <name type="scientific">Mesorhizobium plurifarium</name>
    <dbReference type="NCBI Taxonomy" id="69974"/>
    <lineage>
        <taxon>Bacteria</taxon>
        <taxon>Pseudomonadati</taxon>
        <taxon>Pseudomonadota</taxon>
        <taxon>Alphaproteobacteria</taxon>
        <taxon>Hyphomicrobiales</taxon>
        <taxon>Phyllobacteriaceae</taxon>
        <taxon>Mesorhizobium</taxon>
    </lineage>
</organism>
<proteinExistence type="predicted"/>
<reference evidence="1 2" key="1">
    <citation type="submission" date="2014-08" db="EMBL/GenBank/DDBJ databases">
        <authorList>
            <person name="Moulin Lionel"/>
        </authorList>
    </citation>
    <scope>NUCLEOTIDE SEQUENCE [LARGE SCALE GENOMIC DNA]</scope>
</reference>
<protein>
    <submittedName>
        <fullName evidence="1">Uncharacterized protein</fullName>
    </submittedName>
</protein>
<evidence type="ECO:0000313" key="1">
    <source>
        <dbReference type="EMBL" id="CDX52144.1"/>
    </source>
</evidence>
<gene>
    <name evidence="1" type="ORF">MPL3365_140248</name>
</gene>
<sequence length="55" mass="5874">MQRRGLDAGALGCRCNETDFHDIGGSLAIIIKSDEGRIVYPATRPSQPAALFQGV</sequence>
<dbReference type="Proteomes" id="UP000046122">
    <property type="component" value="Unassembled WGS sequence"/>
</dbReference>
<dbReference type="AlphaFoldDB" id="A0A090FY32"/>
<name>A0A090FY32_MESPL</name>
<accession>A0A090FY32</accession>
<evidence type="ECO:0000313" key="2">
    <source>
        <dbReference type="Proteomes" id="UP000046122"/>
    </source>
</evidence>